<evidence type="ECO:0000259" key="10">
    <source>
        <dbReference type="PROSITE" id="PS50164"/>
    </source>
</evidence>
<dbReference type="AlphaFoldDB" id="A0A4R4A7T4"/>
<dbReference type="GO" id="GO:0005737">
    <property type="term" value="C:cytoplasm"/>
    <property type="evidence" value="ECO:0007669"/>
    <property type="project" value="UniProtKB-SubCell"/>
</dbReference>
<dbReference type="CDD" id="cd10434">
    <property type="entry name" value="GIY-YIG_UvrC_Cho"/>
    <property type="match status" value="1"/>
</dbReference>
<dbReference type="SUPFAM" id="SSF82771">
    <property type="entry name" value="GIY-YIG endonuclease"/>
    <property type="match status" value="1"/>
</dbReference>
<dbReference type="InterPro" id="IPR036876">
    <property type="entry name" value="UVR_dom_sf"/>
</dbReference>
<dbReference type="InterPro" id="IPR001162">
    <property type="entry name" value="UvrC_RNase_H_dom"/>
</dbReference>
<proteinExistence type="inferred from homology"/>
<keyword evidence="6 7" id="KW-0742">SOS response</keyword>
<dbReference type="EMBL" id="SMDC01000008">
    <property type="protein sequence ID" value="TCW34922.1"/>
    <property type="molecule type" value="Genomic_DNA"/>
</dbReference>
<dbReference type="FunFam" id="3.40.1440.10:FF:000001">
    <property type="entry name" value="UvrABC system protein C"/>
    <property type="match status" value="1"/>
</dbReference>
<comment type="subcellular location">
    <subcellularLocation>
        <location evidence="7">Cytoplasm</location>
    </subcellularLocation>
</comment>
<keyword evidence="2 7" id="KW-0227">DNA damage</keyword>
<comment type="subunit">
    <text evidence="7">Interacts with UvrB in an incision complex.</text>
</comment>
<feature type="domain" description="UvrC family homology region profile" evidence="11">
    <location>
        <begin position="290"/>
        <end position="509"/>
    </location>
</feature>
<keyword evidence="3 7" id="KW-0228">DNA excision</keyword>
<dbReference type="PANTHER" id="PTHR30562">
    <property type="entry name" value="UVRC/OXIDOREDUCTASE"/>
    <property type="match status" value="1"/>
</dbReference>
<dbReference type="InterPro" id="IPR035901">
    <property type="entry name" value="GIY-YIG_endonuc_sf"/>
</dbReference>
<dbReference type="Pfam" id="PF08459">
    <property type="entry name" value="UvrC_RNaseH_dom"/>
    <property type="match status" value="1"/>
</dbReference>
<dbReference type="GO" id="GO:0009432">
    <property type="term" value="P:SOS response"/>
    <property type="evidence" value="ECO:0007669"/>
    <property type="project" value="UniProtKB-UniRule"/>
</dbReference>
<keyword evidence="1 7" id="KW-0963">Cytoplasm</keyword>
<evidence type="ECO:0000259" key="9">
    <source>
        <dbReference type="PROSITE" id="PS50151"/>
    </source>
</evidence>
<dbReference type="InterPro" id="IPR047296">
    <property type="entry name" value="GIY-YIG_UvrC_Cho"/>
</dbReference>
<evidence type="ECO:0000313" key="12">
    <source>
        <dbReference type="EMBL" id="TCW34922.1"/>
    </source>
</evidence>
<comment type="caution">
    <text evidence="12">The sequence shown here is derived from an EMBL/GenBank/DDBJ whole genome shotgun (WGS) entry which is preliminary data.</text>
</comment>
<keyword evidence="8" id="KW-0175">Coiled coil</keyword>
<dbReference type="InterPro" id="IPR004791">
    <property type="entry name" value="UvrC"/>
</dbReference>
<dbReference type="GO" id="GO:0006289">
    <property type="term" value="P:nucleotide-excision repair"/>
    <property type="evidence" value="ECO:0007669"/>
    <property type="project" value="UniProtKB-UniRule"/>
</dbReference>
<comment type="function">
    <text evidence="7">The UvrABC repair system catalyzes the recognition and processing of DNA lesions. UvrC both incises the 5' and 3' sides of the lesion. The N-terminal half is responsible for the 3' incision and the C-terminal half is responsible for the 5' incision.</text>
</comment>
<dbReference type="Pfam" id="PF02151">
    <property type="entry name" value="UVR"/>
    <property type="match status" value="1"/>
</dbReference>
<dbReference type="SMART" id="SM00465">
    <property type="entry name" value="GIYc"/>
    <property type="match status" value="1"/>
</dbReference>
<organism evidence="12 13">
    <name type="scientific">Marichromatium gracile</name>
    <name type="common">Chromatium gracile</name>
    <dbReference type="NCBI Taxonomy" id="1048"/>
    <lineage>
        <taxon>Bacteria</taxon>
        <taxon>Pseudomonadati</taxon>
        <taxon>Pseudomonadota</taxon>
        <taxon>Gammaproteobacteria</taxon>
        <taxon>Chromatiales</taxon>
        <taxon>Chromatiaceae</taxon>
        <taxon>Marichromatium</taxon>
    </lineage>
</organism>
<evidence type="ECO:0000313" key="13">
    <source>
        <dbReference type="Proteomes" id="UP000295247"/>
    </source>
</evidence>
<evidence type="ECO:0000256" key="1">
    <source>
        <dbReference type="ARBA" id="ARBA00022490"/>
    </source>
</evidence>
<feature type="coiled-coil region" evidence="8">
    <location>
        <begin position="243"/>
        <end position="282"/>
    </location>
</feature>
<evidence type="ECO:0000259" key="11">
    <source>
        <dbReference type="PROSITE" id="PS50165"/>
    </source>
</evidence>
<comment type="similarity">
    <text evidence="7">Belongs to the UvrC family.</text>
</comment>
<dbReference type="Gene3D" id="1.10.150.20">
    <property type="entry name" value="5' to 3' exonuclease, C-terminal subdomain"/>
    <property type="match status" value="1"/>
</dbReference>
<reference evidence="12 13" key="1">
    <citation type="submission" date="2019-03" db="EMBL/GenBank/DDBJ databases">
        <title>Genomic Encyclopedia of Type Strains, Phase IV (KMG-IV): sequencing the most valuable type-strain genomes for metagenomic binning, comparative biology and taxonomic classification.</title>
        <authorList>
            <person name="Goeker M."/>
        </authorList>
    </citation>
    <scope>NUCLEOTIDE SEQUENCE [LARGE SCALE GENOMIC DNA]</scope>
    <source>
        <strain evidence="12 13">DSM 203</strain>
    </source>
</reference>
<evidence type="ECO:0000256" key="5">
    <source>
        <dbReference type="ARBA" id="ARBA00023204"/>
    </source>
</evidence>
<dbReference type="NCBIfam" id="NF001824">
    <property type="entry name" value="PRK00558.1-5"/>
    <property type="match status" value="1"/>
</dbReference>
<keyword evidence="4 7" id="KW-0267">Excision nuclease</keyword>
<dbReference type="InterPro" id="IPR038476">
    <property type="entry name" value="UvrC_RNase_H_dom_sf"/>
</dbReference>
<name>A0A4R4A7T4_MARGR</name>
<dbReference type="Pfam" id="PF01541">
    <property type="entry name" value="GIY-YIG"/>
    <property type="match status" value="1"/>
</dbReference>
<sequence length="645" mass="71338">MLESSLAQGQGRAQSIDAAPFGGADETNPCMSVAADANRSDPRSLLQGIPQSPGVYRMLDAEGTVLYVGKAKNLRRRVASYFSRSRQLNRRIQLMVSLIADIAITVTRTEGEALLLESNLIKSLQPRFNVLLRDDKGYPHILLTTQDRFPRLTFHRGARPRAGRLFGPYPNVWAVRETLQLLQKVFPLRQCEEAVFRNRSRPCLQYQIKRCSGPCVGLVDEASYAADVARTVKFLEGRAPELIDELVAEMEAAAAALEFERAAELRDRIEQLRQVLQRQYVSGEGGDLDLLACVQDGGQSCVAVMFVRGGRSLGTRAFFPRVPEETATDGVLAAFLAQFYAGHEVPGELVVGESVEEQGLLEQALGEHAGHRVRIKSRVRAERARWLEMVRANAEVALRARLGSRAGYGLRLESLREALALDAVPRRMECFDISHTRGERTVASCVVFDGEGPRKSDYRRFNIEGITPGDDYAAMAQALTRRYTRVQRGEAPEPDVLFIDGGRGQLNAAAAALTELGMRLDCLVGVSKGPDRRPGTEQLWLLGREAPVILPSDSPAMHLIEQIRDEAHRFAITAHRQRRAKARTTSVLEGIDGIGPKRRQRLLRQFGGMRGLIRAGVEDIAGVEGISRHLAQQIYDALHREAAGP</sequence>
<evidence type="ECO:0000256" key="2">
    <source>
        <dbReference type="ARBA" id="ARBA00022763"/>
    </source>
</evidence>
<dbReference type="InterPro" id="IPR001943">
    <property type="entry name" value="UVR_dom"/>
</dbReference>
<evidence type="ECO:0000256" key="8">
    <source>
        <dbReference type="SAM" id="Coils"/>
    </source>
</evidence>
<dbReference type="Proteomes" id="UP000295247">
    <property type="component" value="Unassembled WGS sequence"/>
</dbReference>
<dbReference type="GO" id="GO:0009381">
    <property type="term" value="F:excinuclease ABC activity"/>
    <property type="evidence" value="ECO:0007669"/>
    <property type="project" value="UniProtKB-UniRule"/>
</dbReference>
<dbReference type="InterPro" id="IPR000305">
    <property type="entry name" value="GIY-YIG_endonuc"/>
</dbReference>
<dbReference type="InterPro" id="IPR050066">
    <property type="entry name" value="UvrABC_protein_C"/>
</dbReference>
<dbReference type="HAMAP" id="MF_00203">
    <property type="entry name" value="UvrC"/>
    <property type="match status" value="1"/>
</dbReference>
<dbReference type="GO" id="GO:0003677">
    <property type="term" value="F:DNA binding"/>
    <property type="evidence" value="ECO:0007669"/>
    <property type="project" value="UniProtKB-UniRule"/>
</dbReference>
<evidence type="ECO:0000256" key="4">
    <source>
        <dbReference type="ARBA" id="ARBA00022881"/>
    </source>
</evidence>
<dbReference type="NCBIfam" id="TIGR00194">
    <property type="entry name" value="uvrC"/>
    <property type="match status" value="1"/>
</dbReference>
<dbReference type="Gene3D" id="4.10.860.10">
    <property type="entry name" value="UVR domain"/>
    <property type="match status" value="1"/>
</dbReference>
<feature type="domain" description="GIY-YIG" evidence="10">
    <location>
        <begin position="51"/>
        <end position="130"/>
    </location>
</feature>
<dbReference type="InterPro" id="IPR003583">
    <property type="entry name" value="Hlx-hairpin-Hlx_DNA-bd_motif"/>
</dbReference>
<dbReference type="GO" id="GO:0009380">
    <property type="term" value="C:excinuclease repair complex"/>
    <property type="evidence" value="ECO:0007669"/>
    <property type="project" value="InterPro"/>
</dbReference>
<dbReference type="Pfam" id="PF14520">
    <property type="entry name" value="HHH_5"/>
    <property type="match status" value="1"/>
</dbReference>
<feature type="domain" description="UVR" evidence="9">
    <location>
        <begin position="240"/>
        <end position="275"/>
    </location>
</feature>
<evidence type="ECO:0000256" key="7">
    <source>
        <dbReference type="HAMAP-Rule" id="MF_00203"/>
    </source>
</evidence>
<dbReference type="Gene3D" id="3.30.420.340">
    <property type="entry name" value="UvrC, RNAse H endonuclease domain"/>
    <property type="match status" value="1"/>
</dbReference>
<evidence type="ECO:0000256" key="6">
    <source>
        <dbReference type="ARBA" id="ARBA00023236"/>
    </source>
</evidence>
<dbReference type="Pfam" id="PF22920">
    <property type="entry name" value="UvrC_RNaseH"/>
    <property type="match status" value="1"/>
</dbReference>
<accession>A0A4R4A7T4</accession>
<evidence type="ECO:0000256" key="3">
    <source>
        <dbReference type="ARBA" id="ARBA00022769"/>
    </source>
</evidence>
<dbReference type="PROSITE" id="PS50164">
    <property type="entry name" value="GIY_YIG"/>
    <property type="match status" value="1"/>
</dbReference>
<dbReference type="PROSITE" id="PS50151">
    <property type="entry name" value="UVR"/>
    <property type="match status" value="1"/>
</dbReference>
<dbReference type="SMART" id="SM00278">
    <property type="entry name" value="HhH1"/>
    <property type="match status" value="2"/>
</dbReference>
<protein>
    <recommendedName>
        <fullName evidence="7">UvrABC system protein C</fullName>
        <shortName evidence="7">Protein UvrC</shortName>
    </recommendedName>
    <alternativeName>
        <fullName evidence="7">Excinuclease ABC subunit C</fullName>
    </alternativeName>
</protein>
<dbReference type="PROSITE" id="PS50165">
    <property type="entry name" value="UVRC"/>
    <property type="match status" value="1"/>
</dbReference>
<gene>
    <name evidence="7" type="primary">uvrC</name>
    <name evidence="12" type="ORF">EDC29_10883</name>
</gene>
<dbReference type="SUPFAM" id="SSF46600">
    <property type="entry name" value="C-terminal UvrC-binding domain of UvrB"/>
    <property type="match status" value="1"/>
</dbReference>
<keyword evidence="5 7" id="KW-0234">DNA repair</keyword>
<dbReference type="FunFam" id="3.30.420.340:FF:000001">
    <property type="entry name" value="UvrABC system protein C"/>
    <property type="match status" value="1"/>
</dbReference>
<dbReference type="PANTHER" id="PTHR30562:SF1">
    <property type="entry name" value="UVRABC SYSTEM PROTEIN C"/>
    <property type="match status" value="1"/>
</dbReference>
<dbReference type="Gene3D" id="3.40.1440.10">
    <property type="entry name" value="GIY-YIG endonuclease"/>
    <property type="match status" value="1"/>
</dbReference>
<dbReference type="InterPro" id="IPR010994">
    <property type="entry name" value="RuvA_2-like"/>
</dbReference>
<dbReference type="SUPFAM" id="SSF47781">
    <property type="entry name" value="RuvA domain 2-like"/>
    <property type="match status" value="1"/>
</dbReference>